<evidence type="ECO:0000313" key="1">
    <source>
        <dbReference type="EMBL" id="RMX54396.1"/>
    </source>
</evidence>
<dbReference type="Proteomes" id="UP000275408">
    <property type="component" value="Unassembled WGS sequence"/>
</dbReference>
<dbReference type="Gene3D" id="1.20.90.10">
    <property type="entry name" value="Phospholipase A2 domain"/>
    <property type="match status" value="1"/>
</dbReference>
<sequence length="135" mass="16144">MPHRYPSVHPSCCLNPDKCYDKLKRSKNCPFRKGVYMLCPTQQNEIIPHDALTSLKIKKGLTLFSYLTLEPASYYWFWGKCRYRLCECDAVATKCFKIRRYQIRREDTHTPSARTTNRLRSCRRNYMHQNDKFPP</sequence>
<dbReference type="PROSITE" id="PS00119">
    <property type="entry name" value="PA2_ASP"/>
    <property type="match status" value="1"/>
</dbReference>
<name>A0A3M6UL58_POCDA</name>
<dbReference type="SUPFAM" id="SSF48619">
    <property type="entry name" value="Phospholipase A2, PLA2"/>
    <property type="match status" value="1"/>
</dbReference>
<proteinExistence type="predicted"/>
<dbReference type="InterPro" id="IPR036444">
    <property type="entry name" value="PLipase_A2_dom_sf"/>
</dbReference>
<dbReference type="InterPro" id="IPR033112">
    <property type="entry name" value="PLA2_Asp_AS"/>
</dbReference>
<comment type="caution">
    <text evidence="1">The sequence shown here is derived from an EMBL/GenBank/DDBJ whole genome shotgun (WGS) entry which is preliminary data.</text>
</comment>
<evidence type="ECO:0000313" key="2">
    <source>
        <dbReference type="Proteomes" id="UP000275408"/>
    </source>
</evidence>
<dbReference type="GO" id="GO:0050482">
    <property type="term" value="P:arachidonate secretion"/>
    <property type="evidence" value="ECO:0007669"/>
    <property type="project" value="InterPro"/>
</dbReference>
<dbReference type="GO" id="GO:0006644">
    <property type="term" value="P:phospholipid metabolic process"/>
    <property type="evidence" value="ECO:0007669"/>
    <property type="project" value="InterPro"/>
</dbReference>
<dbReference type="AlphaFoldDB" id="A0A3M6UL58"/>
<reference evidence="1 2" key="1">
    <citation type="journal article" date="2018" name="Sci. Rep.">
        <title>Comparative analysis of the Pocillopora damicornis genome highlights role of immune system in coral evolution.</title>
        <authorList>
            <person name="Cunning R."/>
            <person name="Bay R.A."/>
            <person name="Gillette P."/>
            <person name="Baker A.C."/>
            <person name="Traylor-Knowles N."/>
        </authorList>
    </citation>
    <scope>NUCLEOTIDE SEQUENCE [LARGE SCALE GENOMIC DNA]</scope>
    <source>
        <strain evidence="1">RSMAS</strain>
        <tissue evidence="1">Whole animal</tissue>
    </source>
</reference>
<gene>
    <name evidence="1" type="ORF">pdam_00013862</name>
</gene>
<organism evidence="1 2">
    <name type="scientific">Pocillopora damicornis</name>
    <name type="common">Cauliflower coral</name>
    <name type="synonym">Millepora damicornis</name>
    <dbReference type="NCBI Taxonomy" id="46731"/>
    <lineage>
        <taxon>Eukaryota</taxon>
        <taxon>Metazoa</taxon>
        <taxon>Cnidaria</taxon>
        <taxon>Anthozoa</taxon>
        <taxon>Hexacorallia</taxon>
        <taxon>Scleractinia</taxon>
        <taxon>Astrocoeniina</taxon>
        <taxon>Pocilloporidae</taxon>
        <taxon>Pocillopora</taxon>
    </lineage>
</organism>
<dbReference type="EMBL" id="RCHS01001270">
    <property type="protein sequence ID" value="RMX54396.1"/>
    <property type="molecule type" value="Genomic_DNA"/>
</dbReference>
<keyword evidence="2" id="KW-1185">Reference proteome</keyword>
<protein>
    <submittedName>
        <fullName evidence="1">Uncharacterized protein</fullName>
    </submittedName>
</protein>
<accession>A0A3M6UL58</accession>
<dbReference type="GO" id="GO:0004623">
    <property type="term" value="F:phospholipase A2 activity"/>
    <property type="evidence" value="ECO:0007669"/>
    <property type="project" value="InterPro"/>
</dbReference>